<dbReference type="Proteomes" id="UP001208689">
    <property type="component" value="Chromosome"/>
</dbReference>
<keyword evidence="3" id="KW-1185">Reference proteome</keyword>
<keyword evidence="1" id="KW-0812">Transmembrane</keyword>
<feature type="transmembrane region" description="Helical" evidence="1">
    <location>
        <begin position="30"/>
        <end position="48"/>
    </location>
</feature>
<feature type="transmembrane region" description="Helical" evidence="1">
    <location>
        <begin position="7"/>
        <end position="24"/>
    </location>
</feature>
<accession>A0ABY6HUD8</accession>
<sequence>MTKLTQFAIVGLLGIIAGAGIIRFPNGGGIVLYITMGLIILGLIGSLLEPNPTRVITKKDQKLHES</sequence>
<protein>
    <submittedName>
        <fullName evidence="2">Uncharacterized protein</fullName>
    </submittedName>
</protein>
<evidence type="ECO:0000256" key="1">
    <source>
        <dbReference type="SAM" id="Phobius"/>
    </source>
</evidence>
<evidence type="ECO:0000313" key="2">
    <source>
        <dbReference type="EMBL" id="UYP47147.1"/>
    </source>
</evidence>
<name>A0ABY6HUD8_9ARCH</name>
<keyword evidence="1" id="KW-1133">Transmembrane helix</keyword>
<reference evidence="2" key="1">
    <citation type="submission" date="2022-09" db="EMBL/GenBank/DDBJ databases">
        <title>Actin cytoskeleton and complex cell architecture in an #Asgard archaeon.</title>
        <authorList>
            <person name="Ponce Toledo R.I."/>
            <person name="Schleper C."/>
            <person name="Rodrigues Oliveira T."/>
            <person name="Wollweber F."/>
            <person name="Xu J."/>
            <person name="Rittmann S."/>
            <person name="Klingl A."/>
            <person name="Pilhofer M."/>
        </authorList>
    </citation>
    <scope>NUCLEOTIDE SEQUENCE</scope>
    <source>
        <strain evidence="2">B-35</strain>
    </source>
</reference>
<keyword evidence="1" id="KW-0472">Membrane</keyword>
<gene>
    <name evidence="2" type="ORF">NEF87_003432</name>
</gene>
<evidence type="ECO:0000313" key="3">
    <source>
        <dbReference type="Proteomes" id="UP001208689"/>
    </source>
</evidence>
<organism evidence="2 3">
    <name type="scientific">Candidatus Lokiarchaeum ossiferum</name>
    <dbReference type="NCBI Taxonomy" id="2951803"/>
    <lineage>
        <taxon>Archaea</taxon>
        <taxon>Promethearchaeati</taxon>
        <taxon>Promethearchaeota</taxon>
        <taxon>Promethearchaeia</taxon>
        <taxon>Promethearchaeales</taxon>
        <taxon>Promethearchaeaceae</taxon>
        <taxon>Candidatus Lokiarchaeum</taxon>
    </lineage>
</organism>
<proteinExistence type="predicted"/>
<dbReference type="EMBL" id="CP104013">
    <property type="protein sequence ID" value="UYP47147.1"/>
    <property type="molecule type" value="Genomic_DNA"/>
</dbReference>